<sequence length="66" mass="7540">MLEKLNNIAVVATNAVRNEIIIRGTLFLKIDVILVRLQYLAKLDYLYSAVQIPIILRMITSLIELV</sequence>
<organism evidence="1 2">
    <name type="scientific">Shewanella ulleungensis</name>
    <dbReference type="NCBI Taxonomy" id="2282699"/>
    <lineage>
        <taxon>Bacteria</taxon>
        <taxon>Pseudomonadati</taxon>
        <taxon>Pseudomonadota</taxon>
        <taxon>Gammaproteobacteria</taxon>
        <taxon>Alteromonadales</taxon>
        <taxon>Shewanellaceae</taxon>
        <taxon>Shewanella</taxon>
    </lineage>
</organism>
<dbReference type="Proteomes" id="UP000654004">
    <property type="component" value="Unassembled WGS sequence"/>
</dbReference>
<gene>
    <name evidence="1" type="ORF">GCM10009410_08660</name>
</gene>
<reference evidence="2" key="1">
    <citation type="journal article" date="2019" name="Int. J. Syst. Evol. Microbiol.">
        <title>The Global Catalogue of Microorganisms (GCM) 10K type strain sequencing project: providing services to taxonomists for standard genome sequencing and annotation.</title>
        <authorList>
            <consortium name="The Broad Institute Genomics Platform"/>
            <consortium name="The Broad Institute Genome Sequencing Center for Infectious Disease"/>
            <person name="Wu L."/>
            <person name="Ma J."/>
        </authorList>
    </citation>
    <scope>NUCLEOTIDE SEQUENCE [LARGE SCALE GENOMIC DNA]</scope>
    <source>
        <strain evidence="2">JCM 32305</strain>
    </source>
</reference>
<accession>A0ABQ2QEW3</accession>
<keyword evidence="2" id="KW-1185">Reference proteome</keyword>
<comment type="caution">
    <text evidence="1">The sequence shown here is derived from an EMBL/GenBank/DDBJ whole genome shotgun (WGS) entry which is preliminary data.</text>
</comment>
<dbReference type="EMBL" id="BMQW01000002">
    <property type="protein sequence ID" value="GGP78684.1"/>
    <property type="molecule type" value="Genomic_DNA"/>
</dbReference>
<evidence type="ECO:0000313" key="1">
    <source>
        <dbReference type="EMBL" id="GGP78684.1"/>
    </source>
</evidence>
<name>A0ABQ2QEW3_9GAMM</name>
<evidence type="ECO:0000313" key="2">
    <source>
        <dbReference type="Proteomes" id="UP000654004"/>
    </source>
</evidence>
<proteinExistence type="predicted"/>
<protein>
    <submittedName>
        <fullName evidence="1">Uncharacterized protein</fullName>
    </submittedName>
</protein>